<accession>A0A4Y2A6W9</accession>
<evidence type="ECO:0000313" key="2">
    <source>
        <dbReference type="EMBL" id="GBL75518.1"/>
    </source>
</evidence>
<dbReference type="EMBL" id="BGPR01079681">
    <property type="protein sequence ID" value="GBL75518.1"/>
    <property type="molecule type" value="Genomic_DNA"/>
</dbReference>
<keyword evidence="1" id="KW-0732">Signal</keyword>
<proteinExistence type="predicted"/>
<reference evidence="2 3" key="1">
    <citation type="journal article" date="2019" name="Sci. Rep.">
        <title>Orb-weaving spider Araneus ventricosus genome elucidates the spidroin gene catalogue.</title>
        <authorList>
            <person name="Kono N."/>
            <person name="Nakamura H."/>
            <person name="Ohtoshi R."/>
            <person name="Moran D.A.P."/>
            <person name="Shinohara A."/>
            <person name="Yoshida Y."/>
            <person name="Fujiwara M."/>
            <person name="Mori M."/>
            <person name="Tomita M."/>
            <person name="Arakawa K."/>
        </authorList>
    </citation>
    <scope>NUCLEOTIDE SEQUENCE [LARGE SCALE GENOMIC DNA]</scope>
</reference>
<dbReference type="Proteomes" id="UP000499080">
    <property type="component" value="Unassembled WGS sequence"/>
</dbReference>
<dbReference type="AlphaFoldDB" id="A0A4Y2A6W9"/>
<name>A0A4Y2A6W9_ARAVE</name>
<organism evidence="2 3">
    <name type="scientific">Araneus ventricosus</name>
    <name type="common">Orbweaver spider</name>
    <name type="synonym">Epeira ventricosa</name>
    <dbReference type="NCBI Taxonomy" id="182803"/>
    <lineage>
        <taxon>Eukaryota</taxon>
        <taxon>Metazoa</taxon>
        <taxon>Ecdysozoa</taxon>
        <taxon>Arthropoda</taxon>
        <taxon>Chelicerata</taxon>
        <taxon>Arachnida</taxon>
        <taxon>Araneae</taxon>
        <taxon>Araneomorphae</taxon>
        <taxon>Entelegynae</taxon>
        <taxon>Araneoidea</taxon>
        <taxon>Araneidae</taxon>
        <taxon>Araneus</taxon>
    </lineage>
</organism>
<protein>
    <recommendedName>
        <fullName evidence="4">Secreted protein</fullName>
    </recommendedName>
</protein>
<keyword evidence="3" id="KW-1185">Reference proteome</keyword>
<evidence type="ECO:0000313" key="3">
    <source>
        <dbReference type="Proteomes" id="UP000499080"/>
    </source>
</evidence>
<evidence type="ECO:0008006" key="4">
    <source>
        <dbReference type="Google" id="ProtNLM"/>
    </source>
</evidence>
<sequence length="116" mass="13013">MRCLFVLVTLLWLDVAVRSAAYRSSVMGGCASVPLPFCRWCYAGALPSYIPQRPLVACLPAFIPLPLFMDEDDVRWVRPGLTPLLTFGWNVIRSAVRWFRCTLNIALRCLLPVAVA</sequence>
<gene>
    <name evidence="2" type="ORF">AVEN_87780_1</name>
</gene>
<feature type="chain" id="PRO_5021459742" description="Secreted protein" evidence="1">
    <location>
        <begin position="20"/>
        <end position="116"/>
    </location>
</feature>
<evidence type="ECO:0000256" key="1">
    <source>
        <dbReference type="SAM" id="SignalP"/>
    </source>
</evidence>
<feature type="signal peptide" evidence="1">
    <location>
        <begin position="1"/>
        <end position="19"/>
    </location>
</feature>
<comment type="caution">
    <text evidence="2">The sequence shown here is derived from an EMBL/GenBank/DDBJ whole genome shotgun (WGS) entry which is preliminary data.</text>
</comment>